<dbReference type="PROSITE" id="PS00108">
    <property type="entry name" value="PROTEIN_KINASE_ST"/>
    <property type="match status" value="1"/>
</dbReference>
<evidence type="ECO:0000313" key="7">
    <source>
        <dbReference type="EMBL" id="GJT98979.1"/>
    </source>
</evidence>
<keyword evidence="2" id="KW-0808">Transferase</keyword>
<gene>
    <name evidence="7" type="ORF">Tco_1094497</name>
</gene>
<keyword evidence="5" id="KW-0067">ATP-binding</keyword>
<dbReference type="InterPro" id="IPR011009">
    <property type="entry name" value="Kinase-like_dom_sf"/>
</dbReference>
<dbReference type="Gene3D" id="1.10.510.10">
    <property type="entry name" value="Transferase(Phosphotransferase) domain 1"/>
    <property type="match status" value="1"/>
</dbReference>
<dbReference type="Proteomes" id="UP001151760">
    <property type="component" value="Unassembled WGS sequence"/>
</dbReference>
<dbReference type="Pfam" id="PF00069">
    <property type="entry name" value="Pkinase"/>
    <property type="match status" value="1"/>
</dbReference>
<dbReference type="PROSITE" id="PS50011">
    <property type="entry name" value="PROTEIN_KINASE_DOM"/>
    <property type="match status" value="1"/>
</dbReference>
<dbReference type="InterPro" id="IPR008271">
    <property type="entry name" value="Ser/Thr_kinase_AS"/>
</dbReference>
<proteinExistence type="predicted"/>
<dbReference type="Gene3D" id="3.30.200.20">
    <property type="entry name" value="Phosphorylase Kinase, domain 1"/>
    <property type="match status" value="1"/>
</dbReference>
<keyword evidence="4 7" id="KW-0418">Kinase</keyword>
<evidence type="ECO:0000256" key="4">
    <source>
        <dbReference type="ARBA" id="ARBA00022777"/>
    </source>
</evidence>
<evidence type="ECO:0000256" key="3">
    <source>
        <dbReference type="ARBA" id="ARBA00022741"/>
    </source>
</evidence>
<dbReference type="InterPro" id="IPR000719">
    <property type="entry name" value="Prot_kinase_dom"/>
</dbReference>
<dbReference type="SUPFAM" id="SSF56112">
    <property type="entry name" value="Protein kinase-like (PK-like)"/>
    <property type="match status" value="1"/>
</dbReference>
<sequence>MLVSRQSFRLCFDIQILQGAPCLSGANRVLSYGIAGAVIFRLSLILLGTATLQDETLLATCSMEPVVLVDIATFQMLSFKSRKIIWRASFQKKEDHVVALKVLFKSQIKQSQVEYHLRREVKIQSNLRHPNILRLYGYFYDQKKVYVILEYVATGELYKELQELKYFNEKRAATYVASLAMALIYCHGKHVIHRDIKPKNLLLGAQDIGDKEEEYHFVNNYQNFQEEENNVSFLGVMLGVEEESMPVYDTDIEVFIEEKEGFVRKGGFSEE</sequence>
<evidence type="ECO:0000256" key="1">
    <source>
        <dbReference type="ARBA" id="ARBA00022527"/>
    </source>
</evidence>
<dbReference type="InterPro" id="IPR030616">
    <property type="entry name" value="Aur-like"/>
</dbReference>
<dbReference type="EMBL" id="BQNB010020726">
    <property type="protein sequence ID" value="GJT98979.1"/>
    <property type="molecule type" value="Genomic_DNA"/>
</dbReference>
<organism evidence="7 8">
    <name type="scientific">Tanacetum coccineum</name>
    <dbReference type="NCBI Taxonomy" id="301880"/>
    <lineage>
        <taxon>Eukaryota</taxon>
        <taxon>Viridiplantae</taxon>
        <taxon>Streptophyta</taxon>
        <taxon>Embryophyta</taxon>
        <taxon>Tracheophyta</taxon>
        <taxon>Spermatophyta</taxon>
        <taxon>Magnoliopsida</taxon>
        <taxon>eudicotyledons</taxon>
        <taxon>Gunneridae</taxon>
        <taxon>Pentapetalae</taxon>
        <taxon>asterids</taxon>
        <taxon>campanulids</taxon>
        <taxon>Asterales</taxon>
        <taxon>Asteraceae</taxon>
        <taxon>Asteroideae</taxon>
        <taxon>Anthemideae</taxon>
        <taxon>Anthemidinae</taxon>
        <taxon>Tanacetum</taxon>
    </lineage>
</organism>
<keyword evidence="1" id="KW-0723">Serine/threonine-protein kinase</keyword>
<accession>A0ABQ5IFN4</accession>
<keyword evidence="8" id="KW-1185">Reference proteome</keyword>
<feature type="domain" description="Protein kinase" evidence="6">
    <location>
        <begin position="71"/>
        <end position="271"/>
    </location>
</feature>
<reference evidence="7" key="2">
    <citation type="submission" date="2022-01" db="EMBL/GenBank/DDBJ databases">
        <authorList>
            <person name="Yamashiro T."/>
            <person name="Shiraishi A."/>
            <person name="Satake H."/>
            <person name="Nakayama K."/>
        </authorList>
    </citation>
    <scope>NUCLEOTIDE SEQUENCE</scope>
</reference>
<comment type="caution">
    <text evidence="7">The sequence shown here is derived from an EMBL/GenBank/DDBJ whole genome shotgun (WGS) entry which is preliminary data.</text>
</comment>
<keyword evidence="3" id="KW-0547">Nucleotide-binding</keyword>
<name>A0ABQ5IFN4_9ASTR</name>
<protein>
    <submittedName>
        <fullName evidence="7">Serine/threonine-protein kinase aurora-2</fullName>
    </submittedName>
</protein>
<dbReference type="GO" id="GO:0016301">
    <property type="term" value="F:kinase activity"/>
    <property type="evidence" value="ECO:0007669"/>
    <property type="project" value="UniProtKB-KW"/>
</dbReference>
<reference evidence="7" key="1">
    <citation type="journal article" date="2022" name="Int. J. Mol. Sci.">
        <title>Draft Genome of Tanacetum Coccineum: Genomic Comparison of Closely Related Tanacetum-Family Plants.</title>
        <authorList>
            <person name="Yamashiro T."/>
            <person name="Shiraishi A."/>
            <person name="Nakayama K."/>
            <person name="Satake H."/>
        </authorList>
    </citation>
    <scope>NUCLEOTIDE SEQUENCE</scope>
</reference>
<dbReference type="PANTHER" id="PTHR24350">
    <property type="entry name" value="SERINE/THREONINE-PROTEIN KINASE IAL-RELATED"/>
    <property type="match status" value="1"/>
</dbReference>
<evidence type="ECO:0000313" key="8">
    <source>
        <dbReference type="Proteomes" id="UP001151760"/>
    </source>
</evidence>
<dbReference type="SMART" id="SM00220">
    <property type="entry name" value="S_TKc"/>
    <property type="match status" value="1"/>
</dbReference>
<evidence type="ECO:0000259" key="6">
    <source>
        <dbReference type="PROSITE" id="PS50011"/>
    </source>
</evidence>
<evidence type="ECO:0000256" key="2">
    <source>
        <dbReference type="ARBA" id="ARBA00022679"/>
    </source>
</evidence>
<evidence type="ECO:0000256" key="5">
    <source>
        <dbReference type="ARBA" id="ARBA00022840"/>
    </source>
</evidence>